<proteinExistence type="predicted"/>
<keyword evidence="1" id="KW-0732">Signal</keyword>
<gene>
    <name evidence="2" type="ORF">GAN91_12170</name>
    <name evidence="3" type="ORF">KQP68_10040</name>
</gene>
<evidence type="ECO:0000313" key="4">
    <source>
        <dbReference type="Proteomes" id="UP000436858"/>
    </source>
</evidence>
<dbReference type="EMBL" id="WCRY01000010">
    <property type="protein sequence ID" value="KAB4482223.1"/>
    <property type="molecule type" value="Genomic_DNA"/>
</dbReference>
<sequence length="316" mass="36418">MKKIILLLVALLSLSMDSLAQEFTEIQKKLRSDIMLFLKEEGYMPELNTNGNIQFKKEGDKYFISIDKRDTSPMYLTVGLSYIYNDTYSVDKVSKALKELNAYKAVKVVCFEDSYAYHAEMYLVNAEHFKYTFYKLMDQLSTLKKELADYCSSSSGVVRSSSGTSESLLPIYGIDFNTTESAVKAMNYTEKKKEDDGSCRYVINSCWVYTKDGKVRKIIIGSYHQLPPNFQQLGFDRSRSYNQWVEFLKSIGFQIVQQYDAPTIEKGKGTYKNYFKADFRAKNPDSDYTVYFNFSGFDVPNADTPMTRPFMSIEPI</sequence>
<accession>A0A0P0ELF7</accession>
<dbReference type="RefSeq" id="WP_011108466.1">
    <property type="nucleotide sequence ID" value="NZ_CAXKYD010000005.1"/>
</dbReference>
<evidence type="ECO:0000313" key="5">
    <source>
        <dbReference type="Proteomes" id="UP001156218"/>
    </source>
</evidence>
<dbReference type="AlphaFoldDB" id="A0A0P0ELF7"/>
<feature type="signal peptide" evidence="1">
    <location>
        <begin position="1"/>
        <end position="20"/>
    </location>
</feature>
<name>A0A0P0ELF7_BACT4</name>
<feature type="chain" id="PRO_5014235541" evidence="1">
    <location>
        <begin position="21"/>
        <end position="316"/>
    </location>
</feature>
<dbReference type="EMBL" id="CP083680">
    <property type="protein sequence ID" value="UYU68585.1"/>
    <property type="molecule type" value="Genomic_DNA"/>
</dbReference>
<dbReference type="KEGG" id="btho:Btheta7330_00308"/>
<organism evidence="2 4">
    <name type="scientific">Bacteroides thetaiotaomicron</name>
    <dbReference type="NCBI Taxonomy" id="818"/>
    <lineage>
        <taxon>Bacteria</taxon>
        <taxon>Pseudomonadati</taxon>
        <taxon>Bacteroidota</taxon>
        <taxon>Bacteroidia</taxon>
        <taxon>Bacteroidales</taxon>
        <taxon>Bacteroidaceae</taxon>
        <taxon>Bacteroides</taxon>
    </lineage>
</organism>
<dbReference type="GeneID" id="60923946"/>
<evidence type="ECO:0000256" key="1">
    <source>
        <dbReference type="SAM" id="SignalP"/>
    </source>
</evidence>
<dbReference type="Proteomes" id="UP001156218">
    <property type="component" value="Chromosome"/>
</dbReference>
<reference evidence="3 5" key="2">
    <citation type="submission" date="2021-06" db="EMBL/GenBank/DDBJ databases">
        <title>Interrogation of the integrated mobile genetic elements in gut-associated Bacteroides with a consensus prediction approach.</title>
        <authorList>
            <person name="Campbell D.E."/>
            <person name="Leigh J.R."/>
            <person name="Kim T."/>
            <person name="England W."/>
            <person name="Whitaker R.J."/>
            <person name="Degnan P.H."/>
        </authorList>
    </citation>
    <scope>NUCLEOTIDE SEQUENCE [LARGE SCALE GENOMIC DNA]</scope>
    <source>
        <strain evidence="3 5">WAL8669</strain>
    </source>
</reference>
<reference evidence="2 4" key="1">
    <citation type="journal article" date="2019" name="Nat. Med.">
        <title>A library of human gut bacterial isolates paired with longitudinal multiomics data enables mechanistic microbiome research.</title>
        <authorList>
            <person name="Poyet M."/>
            <person name="Groussin M."/>
            <person name="Gibbons S.M."/>
            <person name="Avila-Pacheco J."/>
            <person name="Jiang X."/>
            <person name="Kearney S.M."/>
            <person name="Perrotta A.R."/>
            <person name="Berdy B."/>
            <person name="Zhao S."/>
            <person name="Lieberman T.D."/>
            <person name="Swanson P.K."/>
            <person name="Smith M."/>
            <person name="Roesemann S."/>
            <person name="Alexander J.E."/>
            <person name="Rich S.A."/>
            <person name="Livny J."/>
            <person name="Vlamakis H."/>
            <person name="Clish C."/>
            <person name="Bullock K."/>
            <person name="Deik A."/>
            <person name="Scott J."/>
            <person name="Pierce K.A."/>
            <person name="Xavier R.J."/>
            <person name="Alm E.J."/>
        </authorList>
    </citation>
    <scope>NUCLEOTIDE SEQUENCE [LARGE SCALE GENOMIC DNA]</scope>
    <source>
        <strain evidence="2 4">BIOML-A162</strain>
    </source>
</reference>
<evidence type="ECO:0000313" key="3">
    <source>
        <dbReference type="EMBL" id="UYU68585.1"/>
    </source>
</evidence>
<dbReference type="Proteomes" id="UP000436858">
    <property type="component" value="Unassembled WGS sequence"/>
</dbReference>
<protein>
    <submittedName>
        <fullName evidence="2">Uncharacterized protein</fullName>
    </submittedName>
</protein>
<evidence type="ECO:0000313" key="2">
    <source>
        <dbReference type="EMBL" id="KAB4482223.1"/>
    </source>
</evidence>